<keyword evidence="13 23" id="KW-1208">Phospholipid metabolism</keyword>
<reference evidence="24" key="1">
    <citation type="submission" date="2025-08" db="UniProtKB">
        <authorList>
            <consortium name="Ensembl"/>
        </authorList>
    </citation>
    <scope>IDENTIFICATION</scope>
</reference>
<dbReference type="PANTHER" id="PTHR15362:SF7">
    <property type="entry name" value="PHOSPHATIDYLSERINE SYNTHASE 2"/>
    <property type="match status" value="1"/>
</dbReference>
<evidence type="ECO:0000256" key="23">
    <source>
        <dbReference type="RuleBase" id="RU368094"/>
    </source>
</evidence>
<dbReference type="GO" id="GO:0106245">
    <property type="term" value="F:L-serine-phosphatidylethanolamine phosphatidyltransferase activity"/>
    <property type="evidence" value="ECO:0007669"/>
    <property type="project" value="UniProtKB-UniRule"/>
</dbReference>
<dbReference type="AlphaFoldDB" id="A0A8C4Q0C6"/>
<comment type="catalytic activity">
    <reaction evidence="22">
        <text>1-(1Z-octadecenyl)-2-(5Z,8Z,11Z,14Z- eicosatetraenoyl)-sn-glycero-3-phosphoethanolamine + L-serine = 1-(1Z-octadecenyl)-2-(5Z,8Z,11Z,14Z-eicosatetraenoyl)-sn-glycero-3-phospho-L-serine + ethanolamine</text>
        <dbReference type="Rhea" id="RHEA:41604"/>
        <dbReference type="ChEBI" id="CHEBI:33384"/>
        <dbReference type="ChEBI" id="CHEBI:57603"/>
        <dbReference type="ChEBI" id="CHEBI:78342"/>
        <dbReference type="ChEBI" id="CHEBI:78343"/>
    </reaction>
    <physiologicalReaction direction="left-to-right" evidence="22">
        <dbReference type="Rhea" id="RHEA:41605"/>
    </physiologicalReaction>
</comment>
<feature type="transmembrane region" description="Helical" evidence="23">
    <location>
        <begin position="284"/>
        <end position="302"/>
    </location>
</feature>
<keyword evidence="7 23" id="KW-0812">Transmembrane</keyword>
<evidence type="ECO:0000256" key="20">
    <source>
        <dbReference type="ARBA" id="ARBA00036623"/>
    </source>
</evidence>
<comment type="catalytic activity">
    <reaction evidence="17">
        <text>1-(1Z-octadecenyl)-2-(9Z-octadecenoyl)-sn-glycero-3-phosphoethanolamine + L-serine = 1-(1Z-octadecenyl)-2-(9Z-octadecenoyl)-sn-glycero-3-phospho-L-serine + ethanolamine</text>
        <dbReference type="Rhea" id="RHEA:41600"/>
        <dbReference type="ChEBI" id="CHEBI:33384"/>
        <dbReference type="ChEBI" id="CHEBI:57603"/>
        <dbReference type="ChEBI" id="CHEBI:78340"/>
        <dbReference type="ChEBI" id="CHEBI:78341"/>
    </reaction>
    <physiologicalReaction direction="left-to-right" evidence="17">
        <dbReference type="Rhea" id="RHEA:41601"/>
    </physiologicalReaction>
</comment>
<evidence type="ECO:0000256" key="9">
    <source>
        <dbReference type="ARBA" id="ARBA00022989"/>
    </source>
</evidence>
<comment type="pathway">
    <text evidence="3">Lipid metabolism.</text>
</comment>
<evidence type="ECO:0000256" key="19">
    <source>
        <dbReference type="ARBA" id="ARBA00036428"/>
    </source>
</evidence>
<comment type="catalytic activity">
    <reaction evidence="19">
        <text>1-octadecanoyl-2-(4Z,7Z,10Z,13Z,16Z,19Z-docosahexaenoyl)-sn-glycero-3-phosphoethanolamine + L-serine = 1-octadecanoyl-2-(4Z,7Z,10Z,13Z,16Z,19Z-docosahexaenoyl)-sn-glycero-3-phosphoserine + ethanolamine</text>
        <dbReference type="Rhea" id="RHEA:41492"/>
        <dbReference type="ChEBI" id="CHEBI:33384"/>
        <dbReference type="ChEBI" id="CHEBI:57603"/>
        <dbReference type="ChEBI" id="CHEBI:78265"/>
        <dbReference type="ChEBI" id="CHEBI:78266"/>
    </reaction>
    <physiologicalReaction direction="left-to-right" evidence="19">
        <dbReference type="Rhea" id="RHEA:41493"/>
    </physiologicalReaction>
</comment>
<feature type="transmembrane region" description="Helical" evidence="23">
    <location>
        <begin position="252"/>
        <end position="272"/>
    </location>
</feature>
<evidence type="ECO:0000256" key="17">
    <source>
        <dbReference type="ARBA" id="ARBA00035875"/>
    </source>
</evidence>
<keyword evidence="8 23" id="KW-0256">Endoplasmic reticulum</keyword>
<keyword evidence="5 23" id="KW-0444">Lipid biosynthesis</keyword>
<evidence type="ECO:0000256" key="15">
    <source>
        <dbReference type="ARBA" id="ARBA00035767"/>
    </source>
</evidence>
<dbReference type="Proteomes" id="UP000694388">
    <property type="component" value="Unplaced"/>
</dbReference>
<keyword evidence="11 23" id="KW-0472">Membrane</keyword>
<evidence type="ECO:0000256" key="1">
    <source>
        <dbReference type="ARBA" id="ARBA00004477"/>
    </source>
</evidence>
<sequence>YVTLIEETPLDTTYNIKRGIVSSILVFLCFGVIQAKDGPFTRPHPGDYFHCTSQRLSELSLRTVDDGRQFMKFIDSKLGVPLPERDYGGNCLIYDPDNQNDHFHNVWVRLATNNTVMIRDWWMCTIVSVMFEFLEYSLEHQLPNFSECWWDHWILDVVLCNGLGIYCGMKFLSWLSIKPYHWQGLWSIPTYKGKMKRIVFQFTPYSWVRFEWKPASSLERWFAVCGLIFMFLLAELNTFYLKFVLWMPPEHYLVLLRLLFFVNAGGVALREVYDFMNEHFANKLGQQAWMVAAVIVTEFLIVVKYDPYTLTLPLPFYVTQFWICSLLGIFIWTIWRFFISTSKRFQFLLNFLHLVVLHCPPPHLFPLYSAN</sequence>
<name>A0A8C4Q0C6_EPTBU</name>
<feature type="transmembrane region" description="Helical" evidence="23">
    <location>
        <begin position="314"/>
        <end position="335"/>
    </location>
</feature>
<evidence type="ECO:0000256" key="12">
    <source>
        <dbReference type="ARBA" id="ARBA00023209"/>
    </source>
</evidence>
<dbReference type="Pfam" id="PF03034">
    <property type="entry name" value="PSS"/>
    <property type="match status" value="1"/>
</dbReference>
<accession>A0A8C4Q0C6</accession>
<evidence type="ECO:0000256" key="13">
    <source>
        <dbReference type="ARBA" id="ARBA00023264"/>
    </source>
</evidence>
<evidence type="ECO:0000256" key="16">
    <source>
        <dbReference type="ARBA" id="ARBA00035833"/>
    </source>
</evidence>
<comment type="catalytic activity">
    <reaction evidence="16">
        <text>1-hexadecanoyl-2-(4Z,7Z,10Z,13Z,16Z,19Z-docosahexaenoyl)-sn-glycero-3-phosphoethanolamine + L-serine = 1-hexadecanoyl-2-(4Z,7Z,10Z,13Z,16Z,19Z-docosahexaenoyl)-sn-glycero-3-phosphoserine + ethanolamine</text>
        <dbReference type="Rhea" id="RHEA:41488"/>
        <dbReference type="ChEBI" id="CHEBI:33384"/>
        <dbReference type="ChEBI" id="CHEBI:57603"/>
        <dbReference type="ChEBI" id="CHEBI:78261"/>
        <dbReference type="ChEBI" id="CHEBI:78262"/>
    </reaction>
    <physiologicalReaction direction="left-to-right" evidence="16">
        <dbReference type="Rhea" id="RHEA:41489"/>
    </physiologicalReaction>
</comment>
<keyword evidence="10 23" id="KW-0443">Lipid metabolism</keyword>
<evidence type="ECO:0000256" key="22">
    <source>
        <dbReference type="ARBA" id="ARBA00036733"/>
    </source>
</evidence>
<comment type="pathway">
    <text evidence="2 23">Phospholipid metabolism; phosphatidylserine biosynthesis.</text>
</comment>
<evidence type="ECO:0000256" key="14">
    <source>
        <dbReference type="ARBA" id="ARBA00023686"/>
    </source>
</evidence>
<dbReference type="GO" id="GO:0006659">
    <property type="term" value="P:phosphatidylserine biosynthetic process"/>
    <property type="evidence" value="ECO:0007669"/>
    <property type="project" value="UniProtKB-UniRule"/>
</dbReference>
<comment type="catalytic activity">
    <reaction evidence="18">
        <text>1-octadecanoyl-2-(5Z,8Z,11Z,14Z)-eicosatetraenoyl-sn-glycero-3-phosphoethanolamine + L-serine = 1-octadecanoyl-2-(5Z,8Z,11Z,14Z)-eicosatetraenoyl-sn-glycero-3-phosphoserine + ethanolamine</text>
        <dbReference type="Rhea" id="RHEA:41500"/>
        <dbReference type="ChEBI" id="CHEBI:33384"/>
        <dbReference type="ChEBI" id="CHEBI:57603"/>
        <dbReference type="ChEBI" id="CHEBI:78268"/>
        <dbReference type="ChEBI" id="CHEBI:78269"/>
    </reaction>
    <physiologicalReaction direction="left-to-right" evidence="18">
        <dbReference type="Rhea" id="RHEA:41501"/>
    </physiologicalReaction>
</comment>
<dbReference type="InterPro" id="IPR004277">
    <property type="entry name" value="PSS"/>
</dbReference>
<comment type="catalytic activity">
    <reaction evidence="20">
        <text>1-(1Z-octadecenyl)-2-(4Z,7Z,10Z,13Z,16Z,19Z-docosahexaenoyl)-sn-glycero-3-phosphoethanolamine + L-serine = 1-(1Z-octadecenyl)-2-(4Z,7Z,10Z,13Z,16Z,19Z-docosahexaenoyl)-sn-glycero-3-phospho-L-serine + ethanolamine</text>
        <dbReference type="Rhea" id="RHEA:41496"/>
        <dbReference type="ChEBI" id="CHEBI:33384"/>
        <dbReference type="ChEBI" id="CHEBI:57603"/>
        <dbReference type="ChEBI" id="CHEBI:78263"/>
        <dbReference type="ChEBI" id="CHEBI:78264"/>
    </reaction>
    <physiologicalReaction direction="left-to-right" evidence="20">
        <dbReference type="Rhea" id="RHEA:41497"/>
    </physiologicalReaction>
</comment>
<dbReference type="UniPathway" id="UPA00948"/>
<evidence type="ECO:0000256" key="8">
    <source>
        <dbReference type="ARBA" id="ARBA00022824"/>
    </source>
</evidence>
<dbReference type="GeneTree" id="ENSGT00530000063576"/>
<evidence type="ECO:0000256" key="6">
    <source>
        <dbReference type="ARBA" id="ARBA00022679"/>
    </source>
</evidence>
<reference evidence="24" key="2">
    <citation type="submission" date="2025-09" db="UniProtKB">
        <authorList>
            <consortium name="Ensembl"/>
        </authorList>
    </citation>
    <scope>IDENTIFICATION</scope>
</reference>
<evidence type="ECO:0000256" key="2">
    <source>
        <dbReference type="ARBA" id="ARBA00004916"/>
    </source>
</evidence>
<evidence type="ECO:0000256" key="10">
    <source>
        <dbReference type="ARBA" id="ARBA00023098"/>
    </source>
</evidence>
<comment type="catalytic activity">
    <reaction evidence="14">
        <text>a 1,2-diacyl-sn-glycero-3-phosphoethanolamine + L-serine = a 1,2-diacyl-sn-glycero-3-phospho-L-serine + ethanolamine</text>
        <dbReference type="Rhea" id="RHEA:27606"/>
        <dbReference type="ChEBI" id="CHEBI:33384"/>
        <dbReference type="ChEBI" id="CHEBI:57262"/>
        <dbReference type="ChEBI" id="CHEBI:57603"/>
        <dbReference type="ChEBI" id="CHEBI:64612"/>
        <dbReference type="EC" id="2.7.8.29"/>
    </reaction>
    <physiologicalReaction direction="left-to-right" evidence="14">
        <dbReference type="Rhea" id="RHEA:27607"/>
    </physiologicalReaction>
</comment>
<dbReference type="OMA" id="PWTSWAN"/>
<evidence type="ECO:0000256" key="7">
    <source>
        <dbReference type="ARBA" id="ARBA00022692"/>
    </source>
</evidence>
<comment type="function">
    <text evidence="23">Catalyzes a base-exchange reaction in which the polar head group of phosphatidylethanolamine (PE) is replaced by L-serine.</text>
</comment>
<comment type="similarity">
    <text evidence="4 23">Belongs to the phosphatidyl serine synthase family.</text>
</comment>
<evidence type="ECO:0000313" key="24">
    <source>
        <dbReference type="Ensembl" id="ENSEBUP00000008071.1"/>
    </source>
</evidence>
<dbReference type="PANTHER" id="PTHR15362">
    <property type="entry name" value="PHOSPHATIDYLINOSITOL SYNTHASE"/>
    <property type="match status" value="1"/>
</dbReference>
<keyword evidence="6 23" id="KW-0808">Transferase</keyword>
<evidence type="ECO:0000256" key="18">
    <source>
        <dbReference type="ARBA" id="ARBA00035955"/>
    </source>
</evidence>
<evidence type="ECO:0000313" key="25">
    <source>
        <dbReference type="Proteomes" id="UP000694388"/>
    </source>
</evidence>
<proteinExistence type="inferred from homology"/>
<comment type="catalytic activity">
    <reaction evidence="21">
        <text>1-octadecanoyl-2-(9Z-octadecenoyl)-sn-glycero-3-phosphoethanolamine + L-serine = 1-octadecanoyl-2-(9Z-octadecenoyl)-sn-glycero-3-phospho-L-serine + ethanolamine</text>
        <dbReference type="Rhea" id="RHEA:40795"/>
        <dbReference type="ChEBI" id="CHEBI:33384"/>
        <dbReference type="ChEBI" id="CHEBI:57603"/>
        <dbReference type="ChEBI" id="CHEBI:75038"/>
        <dbReference type="ChEBI" id="CHEBI:78260"/>
    </reaction>
    <physiologicalReaction direction="left-to-right" evidence="21">
        <dbReference type="Rhea" id="RHEA:40796"/>
    </physiologicalReaction>
</comment>
<keyword evidence="12 23" id="KW-0594">Phospholipid biosynthesis</keyword>
<evidence type="ECO:0000256" key="21">
    <source>
        <dbReference type="ARBA" id="ARBA00036644"/>
    </source>
</evidence>
<evidence type="ECO:0000256" key="5">
    <source>
        <dbReference type="ARBA" id="ARBA00022516"/>
    </source>
</evidence>
<dbReference type="Ensembl" id="ENSEBUT00000008563.1">
    <property type="protein sequence ID" value="ENSEBUP00000008071.1"/>
    <property type="gene ID" value="ENSEBUG00000005225.1"/>
</dbReference>
<dbReference type="EC" id="2.7.8.29" evidence="23"/>
<dbReference type="GO" id="GO:0005789">
    <property type="term" value="C:endoplasmic reticulum membrane"/>
    <property type="evidence" value="ECO:0007669"/>
    <property type="project" value="UniProtKB-SubCell"/>
</dbReference>
<keyword evidence="25" id="KW-1185">Reference proteome</keyword>
<evidence type="ECO:0000256" key="3">
    <source>
        <dbReference type="ARBA" id="ARBA00005189"/>
    </source>
</evidence>
<comment type="subcellular location">
    <subcellularLocation>
        <location evidence="1 23">Endoplasmic reticulum membrane</location>
        <topology evidence="1 23">Multi-pass membrane protein</topology>
    </subcellularLocation>
</comment>
<feature type="transmembrane region" description="Helical" evidence="23">
    <location>
        <begin position="221"/>
        <end position="240"/>
    </location>
</feature>
<keyword evidence="9 23" id="KW-1133">Transmembrane helix</keyword>
<evidence type="ECO:0000256" key="11">
    <source>
        <dbReference type="ARBA" id="ARBA00023136"/>
    </source>
</evidence>
<evidence type="ECO:0000256" key="4">
    <source>
        <dbReference type="ARBA" id="ARBA00008671"/>
    </source>
</evidence>
<comment type="catalytic activity">
    <reaction evidence="15">
        <text>1-hexadecanoyl-2-(9Z-octadecenoyl)-sn-glycero-3-phosphoethanolamine + L-serine = 1-hexadecanoyl-2-(9Z-octadecenoyl)-sn-glycero-3-phospho-L-serine + ethanolamine</text>
        <dbReference type="Rhea" id="RHEA:41484"/>
        <dbReference type="ChEBI" id="CHEBI:33384"/>
        <dbReference type="ChEBI" id="CHEBI:57603"/>
        <dbReference type="ChEBI" id="CHEBI:73007"/>
        <dbReference type="ChEBI" id="CHEBI:75029"/>
    </reaction>
    <physiologicalReaction direction="left-to-right" evidence="15">
        <dbReference type="Rhea" id="RHEA:41485"/>
    </physiologicalReaction>
</comment>
<protein>
    <recommendedName>
        <fullName evidence="23">Phosphatidylserine synthase</fullName>
        <ecNumber evidence="23">2.7.8.29</ecNumber>
    </recommendedName>
    <alternativeName>
        <fullName evidence="23">Serine-exchange enzyme</fullName>
    </alternativeName>
</protein>
<comment type="caution">
    <text evidence="23">Lacks conserved residue(s) required for the propagation of feature annotation.</text>
</comment>
<organism evidence="24 25">
    <name type="scientific">Eptatretus burgeri</name>
    <name type="common">Inshore hagfish</name>
    <dbReference type="NCBI Taxonomy" id="7764"/>
    <lineage>
        <taxon>Eukaryota</taxon>
        <taxon>Metazoa</taxon>
        <taxon>Chordata</taxon>
        <taxon>Craniata</taxon>
        <taxon>Vertebrata</taxon>
        <taxon>Cyclostomata</taxon>
        <taxon>Myxini</taxon>
        <taxon>Myxiniformes</taxon>
        <taxon>Myxinidae</taxon>
        <taxon>Eptatretinae</taxon>
        <taxon>Eptatretus</taxon>
    </lineage>
</organism>